<sequence length="77" mass="8881">MLGRKSKLSRRNKRTIYKMCIRTVMTYASPVFAHAAPKHYIDYRDLELPTISKYEGRIEAILRHRGITSQCAPTRGG</sequence>
<dbReference type="EMBL" id="BGZK01000081">
    <property type="protein sequence ID" value="GBP16673.1"/>
    <property type="molecule type" value="Genomic_DNA"/>
</dbReference>
<dbReference type="AlphaFoldDB" id="A0A4C1TRQ7"/>
<dbReference type="OrthoDB" id="6818650at2759"/>
<proteinExistence type="predicted"/>
<evidence type="ECO:0000313" key="1">
    <source>
        <dbReference type="EMBL" id="GBP16673.1"/>
    </source>
</evidence>
<name>A0A4C1TRQ7_EUMVA</name>
<reference evidence="1 2" key="1">
    <citation type="journal article" date="2019" name="Commun. Biol.">
        <title>The bagworm genome reveals a unique fibroin gene that provides high tensile strength.</title>
        <authorList>
            <person name="Kono N."/>
            <person name="Nakamura H."/>
            <person name="Ohtoshi R."/>
            <person name="Tomita M."/>
            <person name="Numata K."/>
            <person name="Arakawa K."/>
        </authorList>
    </citation>
    <scope>NUCLEOTIDE SEQUENCE [LARGE SCALE GENOMIC DNA]</scope>
</reference>
<organism evidence="1 2">
    <name type="scientific">Eumeta variegata</name>
    <name type="common">Bagworm moth</name>
    <name type="synonym">Eumeta japonica</name>
    <dbReference type="NCBI Taxonomy" id="151549"/>
    <lineage>
        <taxon>Eukaryota</taxon>
        <taxon>Metazoa</taxon>
        <taxon>Ecdysozoa</taxon>
        <taxon>Arthropoda</taxon>
        <taxon>Hexapoda</taxon>
        <taxon>Insecta</taxon>
        <taxon>Pterygota</taxon>
        <taxon>Neoptera</taxon>
        <taxon>Endopterygota</taxon>
        <taxon>Lepidoptera</taxon>
        <taxon>Glossata</taxon>
        <taxon>Ditrysia</taxon>
        <taxon>Tineoidea</taxon>
        <taxon>Psychidae</taxon>
        <taxon>Oiketicinae</taxon>
        <taxon>Eumeta</taxon>
    </lineage>
</organism>
<gene>
    <name evidence="1" type="ORF">EVAR_13300_1</name>
</gene>
<evidence type="ECO:0000313" key="2">
    <source>
        <dbReference type="Proteomes" id="UP000299102"/>
    </source>
</evidence>
<dbReference type="Proteomes" id="UP000299102">
    <property type="component" value="Unassembled WGS sequence"/>
</dbReference>
<protein>
    <submittedName>
        <fullName evidence="1">Uncharacterized protein</fullName>
    </submittedName>
</protein>
<accession>A0A4C1TRQ7</accession>
<comment type="caution">
    <text evidence="1">The sequence shown here is derived from an EMBL/GenBank/DDBJ whole genome shotgun (WGS) entry which is preliminary data.</text>
</comment>
<keyword evidence="2" id="KW-1185">Reference proteome</keyword>